<feature type="domain" description="F-box" evidence="2">
    <location>
        <begin position="31"/>
        <end position="60"/>
    </location>
</feature>
<dbReference type="AlphaFoldDB" id="A0AAD4DL31"/>
<dbReference type="InterPro" id="IPR036047">
    <property type="entry name" value="F-box-like_dom_sf"/>
</dbReference>
<feature type="region of interest" description="Disordered" evidence="1">
    <location>
        <begin position="587"/>
        <end position="631"/>
    </location>
</feature>
<feature type="region of interest" description="Disordered" evidence="1">
    <location>
        <begin position="268"/>
        <end position="300"/>
    </location>
</feature>
<dbReference type="Proteomes" id="UP001194580">
    <property type="component" value="Unassembled WGS sequence"/>
</dbReference>
<dbReference type="InterPro" id="IPR032675">
    <property type="entry name" value="LRR_dom_sf"/>
</dbReference>
<evidence type="ECO:0000313" key="3">
    <source>
        <dbReference type="EMBL" id="KAG0279354.1"/>
    </source>
</evidence>
<name>A0AAD4DL31_9FUNG</name>
<reference evidence="3" key="1">
    <citation type="journal article" date="2020" name="Fungal Divers.">
        <title>Resolving the Mortierellaceae phylogeny through synthesis of multi-gene phylogenetics and phylogenomics.</title>
        <authorList>
            <person name="Vandepol N."/>
            <person name="Liber J."/>
            <person name="Desiro A."/>
            <person name="Na H."/>
            <person name="Kennedy M."/>
            <person name="Barry K."/>
            <person name="Grigoriev I.V."/>
            <person name="Miller A.N."/>
            <person name="O'Donnell K."/>
            <person name="Stajich J.E."/>
            <person name="Bonito G."/>
        </authorList>
    </citation>
    <scope>NUCLEOTIDE SEQUENCE</scope>
    <source>
        <strain evidence="3">NRRL 28262</strain>
    </source>
</reference>
<evidence type="ECO:0000313" key="4">
    <source>
        <dbReference type="Proteomes" id="UP001194580"/>
    </source>
</evidence>
<evidence type="ECO:0000259" key="2">
    <source>
        <dbReference type="Pfam" id="PF00646"/>
    </source>
</evidence>
<dbReference type="Gene3D" id="3.80.10.10">
    <property type="entry name" value="Ribonuclease Inhibitor"/>
    <property type="match status" value="1"/>
</dbReference>
<accession>A0AAD4DL31</accession>
<comment type="caution">
    <text evidence="3">The sequence shown here is derived from an EMBL/GenBank/DDBJ whole genome shotgun (WGS) entry which is preliminary data.</text>
</comment>
<dbReference type="Pfam" id="PF00646">
    <property type="entry name" value="F-box"/>
    <property type="match status" value="1"/>
</dbReference>
<dbReference type="SUPFAM" id="SSF52047">
    <property type="entry name" value="RNI-like"/>
    <property type="match status" value="1"/>
</dbReference>
<proteinExistence type="predicted"/>
<dbReference type="SUPFAM" id="SSF81383">
    <property type="entry name" value="F-box domain"/>
    <property type="match status" value="1"/>
</dbReference>
<evidence type="ECO:0000256" key="1">
    <source>
        <dbReference type="SAM" id="MobiDB-lite"/>
    </source>
</evidence>
<protein>
    <recommendedName>
        <fullName evidence="2">F-box domain-containing protein</fullName>
    </recommendedName>
</protein>
<dbReference type="InterPro" id="IPR001810">
    <property type="entry name" value="F-box_dom"/>
</dbReference>
<feature type="compositionally biased region" description="Low complexity" evidence="1">
    <location>
        <begin position="269"/>
        <end position="300"/>
    </location>
</feature>
<gene>
    <name evidence="3" type="ORF">BGZ95_001479</name>
</gene>
<organism evidence="3 4">
    <name type="scientific">Linnemannia exigua</name>
    <dbReference type="NCBI Taxonomy" id="604196"/>
    <lineage>
        <taxon>Eukaryota</taxon>
        <taxon>Fungi</taxon>
        <taxon>Fungi incertae sedis</taxon>
        <taxon>Mucoromycota</taxon>
        <taxon>Mortierellomycotina</taxon>
        <taxon>Mortierellomycetes</taxon>
        <taxon>Mortierellales</taxon>
        <taxon>Mortierellaceae</taxon>
        <taxon>Linnemannia</taxon>
    </lineage>
</organism>
<dbReference type="EMBL" id="JAAAIL010000130">
    <property type="protein sequence ID" value="KAG0279354.1"/>
    <property type="molecule type" value="Genomic_DNA"/>
</dbReference>
<dbReference type="Gene3D" id="1.20.1280.50">
    <property type="match status" value="1"/>
</dbReference>
<sequence>MSQPAKKASKKKKERAAKVFDHNYAKVTQVPELVELILSFLNQRTLRLTASLVCRLWRNAALPLLDQPAIITLDPANQHQQDPFNKDKFDQRAIDSIKGARVLIIKPPIADPYWGILGPSRLGPVHHQALMDRLNELARERELRVIDLQIRYNMYYQADVLPLLVITGHQLTSLCLKRMHFQEFFPLDEILLLCPRVLHVTVSNVVPSFYRLWPSDEPDHPAPASLPDRIPLRSLSLQAIGIETECLLRLLRATPALTDLELTKLIGGTTTTQPPTTSSSQASPQYAPLSSTSSYPPNSSALKKQDLISWSNMESIEKIASASLKITRLSISMNKPSKIKSVERVRILQKFPSLTHWASPSFDISSRTLETIRTTFADRVTSLEITGHLNQDIVGKALHQYLCRTPHLQDLRAPEIQVSVAWLDVEGILDRDARYRRRREDDNHSSFSVEDEQLHARVWMTGNLKTLHLGFGAGSYGSSSFASHVASRMVYGYISKTCPRLRDLSISSSGLLLSLEGGVSLLSRLQDLRRLVVYTNSSEDLKKDDLGWLALDLDPARNVEKKRLMERFITVEDRTIYSRTPFKSTLLSQDMPSKGRQKHLKPTIKPTVPNSRRYRERESSDSDTETDLDNDEEGFLRSKFIAKKKATKMTSPSSTASEDQDADYMMSGADMRALGHLQDIGTMFQKRATKRWQCWPELEYLEFQNSSHPQLDDNKTVEGWVQAIRPRLEFKCLARVFHRR</sequence>
<keyword evidence="4" id="KW-1185">Reference proteome</keyword>
<feature type="compositionally biased region" description="Acidic residues" evidence="1">
    <location>
        <begin position="621"/>
        <end position="631"/>
    </location>
</feature>